<dbReference type="PANTHER" id="PTHR21600:SF44">
    <property type="entry name" value="RIBOSOMAL LARGE SUBUNIT PSEUDOURIDINE SYNTHASE D"/>
    <property type="match status" value="1"/>
</dbReference>
<dbReference type="InterPro" id="IPR006224">
    <property type="entry name" value="PsdUridine_synth_RluA-like_CS"/>
</dbReference>
<dbReference type="InterPro" id="IPR006145">
    <property type="entry name" value="PsdUridine_synth_RsuA/RluA"/>
</dbReference>
<evidence type="ECO:0000259" key="9">
    <source>
        <dbReference type="Pfam" id="PF00849"/>
    </source>
</evidence>
<dbReference type="Proteomes" id="UP000244338">
    <property type="component" value="Unassembled WGS sequence"/>
</dbReference>
<evidence type="ECO:0000256" key="8">
    <source>
        <dbReference type="SAM" id="MobiDB-lite"/>
    </source>
</evidence>
<feature type="region of interest" description="Disordered" evidence="8">
    <location>
        <begin position="1"/>
        <end position="36"/>
    </location>
</feature>
<dbReference type="EC" id="5.4.99.-" evidence="7"/>
<dbReference type="Pfam" id="PF00849">
    <property type="entry name" value="PseudoU_synth_2"/>
    <property type="match status" value="1"/>
</dbReference>
<reference evidence="11" key="1">
    <citation type="journal article" date="2018" name="Sci. Rep.">
        <title>Lignite coal burning seam in the remote Altai Mountains harbors a hydrogen-driven thermophilic microbial community.</title>
        <authorList>
            <person name="Kadnikov V.V."/>
            <person name="Mardanov A.V."/>
            <person name="Ivasenko D.A."/>
            <person name="Antsiferov D.V."/>
            <person name="Beletsky A.V."/>
            <person name="Karnachuk O.V."/>
            <person name="Ravin N.V."/>
        </authorList>
    </citation>
    <scope>NUCLEOTIDE SEQUENCE [LARGE SCALE GENOMIC DNA]</scope>
</reference>
<dbReference type="CDD" id="cd02869">
    <property type="entry name" value="PseudoU_synth_RluA_like"/>
    <property type="match status" value="1"/>
</dbReference>
<dbReference type="NCBIfam" id="TIGR00005">
    <property type="entry name" value="rluA_subfam"/>
    <property type="match status" value="1"/>
</dbReference>
<dbReference type="GO" id="GO:0140098">
    <property type="term" value="F:catalytic activity, acting on RNA"/>
    <property type="evidence" value="ECO:0007669"/>
    <property type="project" value="UniProtKB-ARBA"/>
</dbReference>
<evidence type="ECO:0000256" key="3">
    <source>
        <dbReference type="ARBA" id="ARBA00022884"/>
    </source>
</evidence>
<dbReference type="FunFam" id="3.30.2350.10:FF:000006">
    <property type="entry name" value="Pseudouridine synthase"/>
    <property type="match status" value="1"/>
</dbReference>
<evidence type="ECO:0000313" key="10">
    <source>
        <dbReference type="EMBL" id="PTQ57085.1"/>
    </source>
</evidence>
<evidence type="ECO:0000256" key="7">
    <source>
        <dbReference type="RuleBase" id="RU362028"/>
    </source>
</evidence>
<feature type="active site" evidence="5">
    <location>
        <position position="192"/>
    </location>
</feature>
<feature type="domain" description="Pseudouridine synthase RsuA/RluA-like" evidence="9">
    <location>
        <begin position="143"/>
        <end position="296"/>
    </location>
</feature>
<comment type="similarity">
    <text evidence="2 7">Belongs to the pseudouridine synthase RluA family.</text>
</comment>
<keyword evidence="3 6" id="KW-0694">RNA-binding</keyword>
<dbReference type="AlphaFoldDB" id="A0A2R6Y372"/>
<comment type="caution">
    <text evidence="10">The sequence shown here is derived from an EMBL/GenBank/DDBJ whole genome shotgun (WGS) entry which is preliminary data.</text>
</comment>
<evidence type="ECO:0000256" key="4">
    <source>
        <dbReference type="ARBA" id="ARBA00023235"/>
    </source>
</evidence>
<dbReference type="CDD" id="cd00165">
    <property type="entry name" value="S4"/>
    <property type="match status" value="1"/>
</dbReference>
<organism evidence="10 11">
    <name type="scientific">Candidatus Carbonibacillus altaicus</name>
    <dbReference type="NCBI Taxonomy" id="2163959"/>
    <lineage>
        <taxon>Bacteria</taxon>
        <taxon>Bacillati</taxon>
        <taxon>Bacillota</taxon>
        <taxon>Bacilli</taxon>
        <taxon>Bacillales</taxon>
        <taxon>Candidatus Carbonibacillus</taxon>
    </lineage>
</organism>
<dbReference type="PROSITE" id="PS01129">
    <property type="entry name" value="PSI_RLU"/>
    <property type="match status" value="1"/>
</dbReference>
<dbReference type="InterPro" id="IPR020103">
    <property type="entry name" value="PsdUridine_synth_cat_dom_sf"/>
</dbReference>
<dbReference type="SUPFAM" id="SSF55174">
    <property type="entry name" value="Alpha-L RNA-binding motif"/>
    <property type="match status" value="1"/>
</dbReference>
<dbReference type="GO" id="GO:0003723">
    <property type="term" value="F:RNA binding"/>
    <property type="evidence" value="ECO:0007669"/>
    <property type="project" value="UniProtKB-KW"/>
</dbReference>
<sequence length="360" mass="40232">MRDDKDHTSLKSLTPSYLDPEHSSFSSFDPKKLSPSVDPKISFVDPARPERYDFMVSDEASGKRLDLFIFEAAKAQGLSWSRSQIQKWIEDGRIEIVFSATQLKPSYPVVSGETVRVAPPPPKRLQLEAENVPLDIVYEDEDIAVINKPAGLTVHPAPGHEEGTLVHALLFHLKNLSGIGGAMRPGIVHRLDKDTSGLLLIAKNDAAHQKLTAQFQTQQVERRYIALVCGKMKDDEGEVRLSIARHPVDRKKMAISRSRGKAAHTRYRVLERFSGYTMIEAALITGRTHQIRVHMTAIGHPLIGDPVYGSCRRPEIKRQALHAALVSFTHPRTGKTMRFTSPLPEDLTILLAALRKHRDA</sequence>
<dbReference type="Gene3D" id="3.10.290.10">
    <property type="entry name" value="RNA-binding S4 domain"/>
    <property type="match status" value="1"/>
</dbReference>
<evidence type="ECO:0000256" key="6">
    <source>
        <dbReference type="PROSITE-ProRule" id="PRU00182"/>
    </source>
</evidence>
<dbReference type="InterPro" id="IPR050188">
    <property type="entry name" value="RluA_PseudoU_synthase"/>
</dbReference>
<protein>
    <recommendedName>
        <fullName evidence="7">Pseudouridine synthase</fullName>
        <ecNumber evidence="7">5.4.99.-</ecNumber>
    </recommendedName>
</protein>
<proteinExistence type="inferred from homology"/>
<keyword evidence="4 7" id="KW-0413">Isomerase</keyword>
<dbReference type="PROSITE" id="PS50889">
    <property type="entry name" value="S4"/>
    <property type="match status" value="1"/>
</dbReference>
<accession>A0A2R6Y372</accession>
<dbReference type="InterPro" id="IPR036986">
    <property type="entry name" value="S4_RNA-bd_sf"/>
</dbReference>
<dbReference type="PANTHER" id="PTHR21600">
    <property type="entry name" value="MITOCHONDRIAL RNA PSEUDOURIDINE SYNTHASE"/>
    <property type="match status" value="1"/>
</dbReference>
<name>A0A2R6Y372_9BACL</name>
<dbReference type="InterPro" id="IPR006225">
    <property type="entry name" value="PsdUridine_synth_RluC/D"/>
</dbReference>
<evidence type="ECO:0000256" key="2">
    <source>
        <dbReference type="ARBA" id="ARBA00010876"/>
    </source>
</evidence>
<dbReference type="GO" id="GO:0000455">
    <property type="term" value="P:enzyme-directed rRNA pseudouridine synthesis"/>
    <property type="evidence" value="ECO:0007669"/>
    <property type="project" value="TreeGrafter"/>
</dbReference>
<dbReference type="GO" id="GO:0009982">
    <property type="term" value="F:pseudouridine synthase activity"/>
    <property type="evidence" value="ECO:0007669"/>
    <property type="project" value="InterPro"/>
</dbReference>
<dbReference type="EMBL" id="PEBX01000013">
    <property type="protein sequence ID" value="PTQ57085.1"/>
    <property type="molecule type" value="Genomic_DNA"/>
</dbReference>
<evidence type="ECO:0000256" key="1">
    <source>
        <dbReference type="ARBA" id="ARBA00000073"/>
    </source>
</evidence>
<dbReference type="SUPFAM" id="SSF55120">
    <property type="entry name" value="Pseudouridine synthase"/>
    <property type="match status" value="1"/>
</dbReference>
<evidence type="ECO:0000313" key="11">
    <source>
        <dbReference type="Proteomes" id="UP000244338"/>
    </source>
</evidence>
<dbReference type="Gene3D" id="3.30.2350.10">
    <property type="entry name" value="Pseudouridine synthase"/>
    <property type="match status" value="1"/>
</dbReference>
<gene>
    <name evidence="10" type="ORF">BSOLF_2236</name>
</gene>
<comment type="catalytic activity">
    <reaction evidence="1 7">
        <text>a uridine in RNA = a pseudouridine in RNA</text>
        <dbReference type="Rhea" id="RHEA:48348"/>
        <dbReference type="Rhea" id="RHEA-COMP:12068"/>
        <dbReference type="Rhea" id="RHEA-COMP:12069"/>
        <dbReference type="ChEBI" id="CHEBI:65314"/>
        <dbReference type="ChEBI" id="CHEBI:65315"/>
    </reaction>
</comment>
<evidence type="ECO:0000256" key="5">
    <source>
        <dbReference type="PIRSR" id="PIRSR606225-1"/>
    </source>
</evidence>
<comment type="function">
    <text evidence="7">Responsible for synthesis of pseudouridine from uracil.</text>
</comment>